<dbReference type="Proteomes" id="UP000813462">
    <property type="component" value="Unassembled WGS sequence"/>
</dbReference>
<dbReference type="Pfam" id="PF02298">
    <property type="entry name" value="Cu_bind_like"/>
    <property type="match status" value="1"/>
</dbReference>
<evidence type="ECO:0000256" key="1">
    <source>
        <dbReference type="ARBA" id="ARBA00004609"/>
    </source>
</evidence>
<evidence type="ECO:0000256" key="9">
    <source>
        <dbReference type="ARBA" id="ARBA00035011"/>
    </source>
</evidence>
<dbReference type="FunFam" id="2.60.40.420:FF:000010">
    <property type="entry name" value="Early nodulin-like protein 1"/>
    <property type="match status" value="1"/>
</dbReference>
<evidence type="ECO:0000256" key="5">
    <source>
        <dbReference type="ARBA" id="ARBA00023136"/>
    </source>
</evidence>
<reference evidence="12" key="1">
    <citation type="journal article" date="2021" name="Front. Plant Sci.">
        <title>Chromosome-Scale Genome Assembly for Chinese Sour Jujube and Insights Into Its Genome Evolution and Domestication Signature.</title>
        <authorList>
            <person name="Shen L.-Y."/>
            <person name="Luo H."/>
            <person name="Wang X.-L."/>
            <person name="Wang X.-M."/>
            <person name="Qiu X.-J."/>
            <person name="Liu H."/>
            <person name="Zhou S.-S."/>
            <person name="Jia K.-H."/>
            <person name="Nie S."/>
            <person name="Bao Y.-T."/>
            <person name="Zhang R.-G."/>
            <person name="Yun Q.-Z."/>
            <person name="Chai Y.-H."/>
            <person name="Lu J.-Y."/>
            <person name="Li Y."/>
            <person name="Zhao S.-W."/>
            <person name="Mao J.-F."/>
            <person name="Jia S.-G."/>
            <person name="Mao Y.-M."/>
        </authorList>
    </citation>
    <scope>NUCLEOTIDE SEQUENCE</scope>
    <source>
        <strain evidence="12">AT0</strain>
        <tissue evidence="12">Leaf</tissue>
    </source>
</reference>
<feature type="domain" description="Phytocyanin" evidence="11">
    <location>
        <begin position="35"/>
        <end position="137"/>
    </location>
</feature>
<dbReference type="InterPro" id="IPR003245">
    <property type="entry name" value="Phytocyanin_dom"/>
</dbReference>
<protein>
    <recommendedName>
        <fullName evidence="11">Phytocyanin domain-containing protein</fullName>
    </recommendedName>
</protein>
<feature type="transmembrane region" description="Helical" evidence="10">
    <location>
        <begin position="17"/>
        <end position="35"/>
    </location>
</feature>
<evidence type="ECO:0000313" key="12">
    <source>
        <dbReference type="EMBL" id="KAH7528820.1"/>
    </source>
</evidence>
<evidence type="ECO:0000256" key="3">
    <source>
        <dbReference type="ARBA" id="ARBA00022622"/>
    </source>
</evidence>
<dbReference type="Gene3D" id="2.60.40.420">
    <property type="entry name" value="Cupredoxins - blue copper proteins"/>
    <property type="match status" value="1"/>
</dbReference>
<dbReference type="GO" id="GO:0009055">
    <property type="term" value="F:electron transfer activity"/>
    <property type="evidence" value="ECO:0007669"/>
    <property type="project" value="InterPro"/>
</dbReference>
<dbReference type="InterPro" id="IPR039391">
    <property type="entry name" value="Phytocyanin-like"/>
</dbReference>
<evidence type="ECO:0000256" key="2">
    <source>
        <dbReference type="ARBA" id="ARBA00022475"/>
    </source>
</evidence>
<comment type="caution">
    <text evidence="12">The sequence shown here is derived from an EMBL/GenBank/DDBJ whole genome shotgun (WGS) entry which is preliminary data.</text>
</comment>
<keyword evidence="2" id="KW-1003">Cell membrane</keyword>
<evidence type="ECO:0000256" key="6">
    <source>
        <dbReference type="ARBA" id="ARBA00023157"/>
    </source>
</evidence>
<dbReference type="PROSITE" id="PS51485">
    <property type="entry name" value="PHYTOCYANIN"/>
    <property type="match status" value="1"/>
</dbReference>
<dbReference type="GO" id="GO:0005886">
    <property type="term" value="C:plasma membrane"/>
    <property type="evidence" value="ECO:0007669"/>
    <property type="project" value="UniProtKB-SubCell"/>
</dbReference>
<accession>A0A978VEN1</accession>
<keyword evidence="4" id="KW-0732">Signal</keyword>
<dbReference type="InterPro" id="IPR008972">
    <property type="entry name" value="Cupredoxin"/>
</dbReference>
<keyword evidence="10" id="KW-1133">Transmembrane helix</keyword>
<name>A0A978VEN1_ZIZJJ</name>
<evidence type="ECO:0000256" key="7">
    <source>
        <dbReference type="ARBA" id="ARBA00023180"/>
    </source>
</evidence>
<dbReference type="InterPro" id="IPR041846">
    <property type="entry name" value="ENL_dom"/>
</dbReference>
<dbReference type="PANTHER" id="PTHR33021:SF289">
    <property type="entry name" value="EARLY NODULIN-LIKE PROTEIN 5-RELATED"/>
    <property type="match status" value="1"/>
</dbReference>
<organism evidence="12 13">
    <name type="scientific">Ziziphus jujuba var. spinosa</name>
    <dbReference type="NCBI Taxonomy" id="714518"/>
    <lineage>
        <taxon>Eukaryota</taxon>
        <taxon>Viridiplantae</taxon>
        <taxon>Streptophyta</taxon>
        <taxon>Embryophyta</taxon>
        <taxon>Tracheophyta</taxon>
        <taxon>Spermatophyta</taxon>
        <taxon>Magnoliopsida</taxon>
        <taxon>eudicotyledons</taxon>
        <taxon>Gunneridae</taxon>
        <taxon>Pentapetalae</taxon>
        <taxon>rosids</taxon>
        <taxon>fabids</taxon>
        <taxon>Rosales</taxon>
        <taxon>Rhamnaceae</taxon>
        <taxon>Paliureae</taxon>
        <taxon>Ziziphus</taxon>
    </lineage>
</organism>
<comment type="similarity">
    <text evidence="9">Belongs to the early nodulin-like (ENODL) family.</text>
</comment>
<comment type="subcellular location">
    <subcellularLocation>
        <location evidence="1">Cell membrane</location>
        <topology evidence="1">Lipid-anchor</topology>
        <topology evidence="1">GPI-anchor</topology>
    </subcellularLocation>
</comment>
<proteinExistence type="inferred from homology"/>
<dbReference type="SUPFAM" id="SSF49503">
    <property type="entry name" value="Cupredoxins"/>
    <property type="match status" value="1"/>
</dbReference>
<evidence type="ECO:0000256" key="4">
    <source>
        <dbReference type="ARBA" id="ARBA00022729"/>
    </source>
</evidence>
<dbReference type="PANTHER" id="PTHR33021">
    <property type="entry name" value="BLUE COPPER PROTEIN"/>
    <property type="match status" value="1"/>
</dbReference>
<keyword evidence="7" id="KW-0325">Glycoprotein</keyword>
<gene>
    <name evidence="12" type="ORF">FEM48_Zijuj05G0113100</name>
</gene>
<evidence type="ECO:0000256" key="10">
    <source>
        <dbReference type="SAM" id="Phobius"/>
    </source>
</evidence>
<evidence type="ECO:0000256" key="8">
    <source>
        <dbReference type="ARBA" id="ARBA00023288"/>
    </source>
</evidence>
<sequence length="189" mass="21527">MLEKQCFNFSFMESSKILIFLLFLSTFKFFFVTSIEFDVGGTNGWNVPKTRDQQIYNQWASQNRFNVNDTICFKYKKDSVMEVTEEEYRKCHSSHPLLFSNNGDTVFELNRPGLFFFISGVSGHCQRGQKMIIKVLEPEIAKPPQAQSQNATTTKGKSHKNSAVGVMAISSSPTILLLMLMSVLGVFFF</sequence>
<keyword evidence="8" id="KW-0449">Lipoprotein</keyword>
<evidence type="ECO:0000259" key="11">
    <source>
        <dbReference type="PROSITE" id="PS51485"/>
    </source>
</evidence>
<dbReference type="AlphaFoldDB" id="A0A978VEN1"/>
<dbReference type="EMBL" id="JAEACU010000005">
    <property type="protein sequence ID" value="KAH7528820.1"/>
    <property type="molecule type" value="Genomic_DNA"/>
</dbReference>
<feature type="transmembrane region" description="Helical" evidence="10">
    <location>
        <begin position="164"/>
        <end position="188"/>
    </location>
</feature>
<keyword evidence="10" id="KW-0812">Transmembrane</keyword>
<keyword evidence="5 10" id="KW-0472">Membrane</keyword>
<keyword evidence="6" id="KW-1015">Disulfide bond</keyword>
<keyword evidence="3" id="KW-0336">GPI-anchor</keyword>
<evidence type="ECO:0000313" key="13">
    <source>
        <dbReference type="Proteomes" id="UP000813462"/>
    </source>
</evidence>
<dbReference type="GO" id="GO:0098552">
    <property type="term" value="C:side of membrane"/>
    <property type="evidence" value="ECO:0007669"/>
    <property type="project" value="UniProtKB-KW"/>
</dbReference>
<dbReference type="CDD" id="cd11019">
    <property type="entry name" value="OsENODL1_like"/>
    <property type="match status" value="1"/>
</dbReference>